<keyword evidence="1" id="KW-0812">Transmembrane</keyword>
<proteinExistence type="predicted"/>
<accession>A0ABT4SJG9</accession>
<dbReference type="InterPro" id="IPR021401">
    <property type="entry name" value="DUF3040"/>
</dbReference>
<sequence>MALSERERRILEEIEDELRRDDPELAERVTRLGEREEDRRPVFTRWWFIALAVLVTVALLVLAVASA</sequence>
<keyword evidence="1" id="KW-1133">Transmembrane helix</keyword>
<dbReference type="RefSeq" id="WP_270157996.1">
    <property type="nucleotide sequence ID" value="NZ_JAPNNL010000137.1"/>
</dbReference>
<keyword evidence="3" id="KW-1185">Reference proteome</keyword>
<protein>
    <submittedName>
        <fullName evidence="2">DUF3040 domain-containing protein</fullName>
    </submittedName>
</protein>
<comment type="caution">
    <text evidence="2">The sequence shown here is derived from an EMBL/GenBank/DDBJ whole genome shotgun (WGS) entry which is preliminary data.</text>
</comment>
<name>A0ABT4SJG9_9ACTN</name>
<gene>
    <name evidence="2" type="ORF">OUY22_27090</name>
</gene>
<dbReference type="Pfam" id="PF11239">
    <property type="entry name" value="DUF3040"/>
    <property type="match status" value="1"/>
</dbReference>
<keyword evidence="1" id="KW-0472">Membrane</keyword>
<dbReference type="EMBL" id="JAPNNL010000137">
    <property type="protein sequence ID" value="MDA0637085.1"/>
    <property type="molecule type" value="Genomic_DNA"/>
</dbReference>
<feature type="transmembrane region" description="Helical" evidence="1">
    <location>
        <begin position="46"/>
        <end position="65"/>
    </location>
</feature>
<evidence type="ECO:0000313" key="2">
    <source>
        <dbReference type="EMBL" id="MDA0637085.1"/>
    </source>
</evidence>
<evidence type="ECO:0000256" key="1">
    <source>
        <dbReference type="SAM" id="Phobius"/>
    </source>
</evidence>
<evidence type="ECO:0000313" key="3">
    <source>
        <dbReference type="Proteomes" id="UP001144036"/>
    </source>
</evidence>
<organism evidence="2 3">
    <name type="scientific">Nonomuraea corallina</name>
    <dbReference type="NCBI Taxonomy" id="2989783"/>
    <lineage>
        <taxon>Bacteria</taxon>
        <taxon>Bacillati</taxon>
        <taxon>Actinomycetota</taxon>
        <taxon>Actinomycetes</taxon>
        <taxon>Streptosporangiales</taxon>
        <taxon>Streptosporangiaceae</taxon>
        <taxon>Nonomuraea</taxon>
    </lineage>
</organism>
<reference evidence="2" key="1">
    <citation type="submission" date="2022-11" db="EMBL/GenBank/DDBJ databases">
        <title>Nonomuraea corallina sp. nov., a new species of the genus Nonomuraea isolated from sea side sediment in Thai sea.</title>
        <authorList>
            <person name="Ngamcharungchit C."/>
            <person name="Matsumoto A."/>
            <person name="Suriyachadkun C."/>
            <person name="Panbangred W."/>
            <person name="Inahashi Y."/>
            <person name="Intra B."/>
        </authorList>
    </citation>
    <scope>NUCLEOTIDE SEQUENCE</scope>
    <source>
        <strain evidence="2">MCN248</strain>
    </source>
</reference>
<dbReference type="Proteomes" id="UP001144036">
    <property type="component" value="Unassembled WGS sequence"/>
</dbReference>